<dbReference type="EMBL" id="PJRT01000032">
    <property type="protein sequence ID" value="PLR20419.1"/>
    <property type="molecule type" value="Genomic_DNA"/>
</dbReference>
<feature type="compositionally biased region" description="Polar residues" evidence="1">
    <location>
        <begin position="195"/>
        <end position="209"/>
    </location>
</feature>
<feature type="region of interest" description="Disordered" evidence="1">
    <location>
        <begin position="175"/>
        <end position="209"/>
    </location>
</feature>
<protein>
    <recommendedName>
        <fullName evidence="4">Phage tail protein</fullName>
    </recommendedName>
</protein>
<evidence type="ECO:0008006" key="4">
    <source>
        <dbReference type="Google" id="ProtNLM"/>
    </source>
</evidence>
<sequence length="268" mass="28218">MNFSLNETTLLNAVQGGGIFSVINSIISPSFGIYFNDGTGKAINPTSFLGIEYGADASVVSAPIESGSYSSYNKVKRPPVIRVLFVLEGWSALSGSLPNLTNFSLTSRSDMLAALDEMVGAAKTYDIETPDTTYEKYDLVRYNYRWSDRDVTLLTVEAIFQSVLEEAEVTLTSTTAQSKTTSNATSQASSAVTEKVNSSTSEATQSNVSSALTGLKNSVSSASTTVANKVSSVASNITQTTTASINGAATSAINKLSSSVTELVKVIT</sequence>
<gene>
    <name evidence="2" type="ORF">PZBJ_20440</name>
</gene>
<comment type="caution">
    <text evidence="2">The sequence shown here is derived from an EMBL/GenBank/DDBJ whole genome shotgun (WGS) entry which is preliminary data.</text>
</comment>
<keyword evidence="3" id="KW-1185">Reference proteome</keyword>
<accession>A0ABX4SL63</accession>
<evidence type="ECO:0000313" key="2">
    <source>
        <dbReference type="EMBL" id="PLR20419.1"/>
    </source>
</evidence>
<evidence type="ECO:0000256" key="1">
    <source>
        <dbReference type="SAM" id="MobiDB-lite"/>
    </source>
</evidence>
<reference evidence="3" key="1">
    <citation type="submission" date="2017-12" db="EMBL/GenBank/DDBJ databases">
        <title>The genome sequence of Pantoea sp. 596.</title>
        <authorList>
            <person name="Gao J."/>
            <person name="Mao X."/>
            <person name="Sun J."/>
        </authorList>
    </citation>
    <scope>NUCLEOTIDE SEQUENCE [LARGE SCALE GENOMIC DNA]</scope>
    <source>
        <strain evidence="3">596</strain>
    </source>
</reference>
<proteinExistence type="predicted"/>
<evidence type="ECO:0000313" key="3">
    <source>
        <dbReference type="Proteomes" id="UP000234296"/>
    </source>
</evidence>
<dbReference type="Proteomes" id="UP000234296">
    <property type="component" value="Unassembled WGS sequence"/>
</dbReference>
<feature type="compositionally biased region" description="Low complexity" evidence="1">
    <location>
        <begin position="175"/>
        <end position="193"/>
    </location>
</feature>
<name>A0ABX4SL63_9GAMM</name>
<dbReference type="RefSeq" id="WP_101764017.1">
    <property type="nucleotide sequence ID" value="NZ_PJRT01000032.1"/>
</dbReference>
<organism evidence="2 3">
    <name type="scientific">Pantoea endophytica</name>
    <dbReference type="NCBI Taxonomy" id="92488"/>
    <lineage>
        <taxon>Bacteria</taxon>
        <taxon>Pseudomonadati</taxon>
        <taxon>Pseudomonadota</taxon>
        <taxon>Gammaproteobacteria</taxon>
        <taxon>Enterobacterales</taxon>
        <taxon>Erwiniaceae</taxon>
        <taxon>Pantoea</taxon>
    </lineage>
</organism>